<protein>
    <submittedName>
        <fullName evidence="2">Uncharacterized protein</fullName>
    </submittedName>
</protein>
<feature type="region of interest" description="Disordered" evidence="1">
    <location>
        <begin position="55"/>
        <end position="77"/>
    </location>
</feature>
<gene>
    <name evidence="2" type="ORF">Esi_0516_0001</name>
</gene>
<name>D8LNZ0_ECTSI</name>
<evidence type="ECO:0000256" key="1">
    <source>
        <dbReference type="SAM" id="MobiDB-lite"/>
    </source>
</evidence>
<accession>D8LNZ0</accession>
<proteinExistence type="predicted"/>
<feature type="compositionally biased region" description="Acidic residues" evidence="1">
    <location>
        <begin position="60"/>
        <end position="75"/>
    </location>
</feature>
<dbReference type="InParanoid" id="D8LNZ0"/>
<dbReference type="EMBL" id="FN649727">
    <property type="protein sequence ID" value="CBN79863.1"/>
    <property type="molecule type" value="Genomic_DNA"/>
</dbReference>
<reference evidence="2 3" key="1">
    <citation type="journal article" date="2010" name="Nature">
        <title>The Ectocarpus genome and the independent evolution of multicellularity in brown algae.</title>
        <authorList>
            <person name="Cock J.M."/>
            <person name="Sterck L."/>
            <person name="Rouze P."/>
            <person name="Scornet D."/>
            <person name="Allen A.E."/>
            <person name="Amoutzias G."/>
            <person name="Anthouard V."/>
            <person name="Artiguenave F."/>
            <person name="Aury J.M."/>
            <person name="Badger J.H."/>
            <person name="Beszteri B."/>
            <person name="Billiau K."/>
            <person name="Bonnet E."/>
            <person name="Bothwell J.H."/>
            <person name="Bowler C."/>
            <person name="Boyen C."/>
            <person name="Brownlee C."/>
            <person name="Carrano C.J."/>
            <person name="Charrier B."/>
            <person name="Cho G.Y."/>
            <person name="Coelho S.M."/>
            <person name="Collen J."/>
            <person name="Corre E."/>
            <person name="Da Silva C."/>
            <person name="Delage L."/>
            <person name="Delaroque N."/>
            <person name="Dittami S.M."/>
            <person name="Doulbeau S."/>
            <person name="Elias M."/>
            <person name="Farnham G."/>
            <person name="Gachon C.M."/>
            <person name="Gschloessl B."/>
            <person name="Heesch S."/>
            <person name="Jabbari K."/>
            <person name="Jubin C."/>
            <person name="Kawai H."/>
            <person name="Kimura K."/>
            <person name="Kloareg B."/>
            <person name="Kupper F.C."/>
            <person name="Lang D."/>
            <person name="Le Bail A."/>
            <person name="Leblanc C."/>
            <person name="Lerouge P."/>
            <person name="Lohr M."/>
            <person name="Lopez P.J."/>
            <person name="Martens C."/>
            <person name="Maumus F."/>
            <person name="Michel G."/>
            <person name="Miranda-Saavedra D."/>
            <person name="Morales J."/>
            <person name="Moreau H."/>
            <person name="Motomura T."/>
            <person name="Nagasato C."/>
            <person name="Napoli C.A."/>
            <person name="Nelson D.R."/>
            <person name="Nyvall-Collen P."/>
            <person name="Peters A.F."/>
            <person name="Pommier C."/>
            <person name="Potin P."/>
            <person name="Poulain J."/>
            <person name="Quesneville H."/>
            <person name="Read B."/>
            <person name="Rensing S.A."/>
            <person name="Ritter A."/>
            <person name="Rousvoal S."/>
            <person name="Samanta M."/>
            <person name="Samson G."/>
            <person name="Schroeder D.C."/>
            <person name="Segurens B."/>
            <person name="Strittmatter M."/>
            <person name="Tonon T."/>
            <person name="Tregear J.W."/>
            <person name="Valentin K."/>
            <person name="von Dassow P."/>
            <person name="Yamagishi T."/>
            <person name="Van de Peer Y."/>
            <person name="Wincker P."/>
        </authorList>
    </citation>
    <scope>NUCLEOTIDE SEQUENCE [LARGE SCALE GENOMIC DNA]</scope>
    <source>
        <strain evidence="3">Ec32 / CCAP1310/4</strain>
    </source>
</reference>
<dbReference type="AlphaFoldDB" id="D8LNZ0"/>
<keyword evidence="3" id="KW-1185">Reference proteome</keyword>
<evidence type="ECO:0000313" key="3">
    <source>
        <dbReference type="Proteomes" id="UP000002630"/>
    </source>
</evidence>
<sequence>MRRRSYTAGGGSEGGRLVGRKILKRWGDTVISGYVKDYNPPVDGKQESWTLRHEKNFDGGDVEGDNSVGEDEEVDRPELDKRLNLQAVMEREFPSVAKEFTPGVFTGEVVEIKPSGFTGLKGTLWKIDC</sequence>
<organism evidence="2 3">
    <name type="scientific">Ectocarpus siliculosus</name>
    <name type="common">Brown alga</name>
    <name type="synonym">Conferva siliculosa</name>
    <dbReference type="NCBI Taxonomy" id="2880"/>
    <lineage>
        <taxon>Eukaryota</taxon>
        <taxon>Sar</taxon>
        <taxon>Stramenopiles</taxon>
        <taxon>Ochrophyta</taxon>
        <taxon>PX clade</taxon>
        <taxon>Phaeophyceae</taxon>
        <taxon>Ectocarpales</taxon>
        <taxon>Ectocarpaceae</taxon>
        <taxon>Ectocarpus</taxon>
    </lineage>
</organism>
<dbReference type="OrthoDB" id="410381at2759"/>
<evidence type="ECO:0000313" key="2">
    <source>
        <dbReference type="EMBL" id="CBN79863.1"/>
    </source>
</evidence>
<dbReference type="EMBL" id="FN648726">
    <property type="protein sequence ID" value="CBN79863.1"/>
    <property type="molecule type" value="Genomic_DNA"/>
</dbReference>
<dbReference type="Proteomes" id="UP000002630">
    <property type="component" value="Linkage Group LG02"/>
</dbReference>